<dbReference type="EMBL" id="NNAY01004530">
    <property type="protein sequence ID" value="OXU17762.1"/>
    <property type="molecule type" value="Genomic_DNA"/>
</dbReference>
<accession>A0A232EHG5</accession>
<name>A0A232EHG5_9HYME</name>
<gene>
    <name evidence="2" type="ORF">TSAR_009939</name>
</gene>
<sequence length="176" mass="19275">MLRYKTRSVRLGGQAGTGRSSAPRARHAVVAREQLFTRGHSRHPSGRYIVLLLLKGGGTSLLGESLTQARIALSTMYRHMQRDPKLGAEYVKFMTTDPTGKTASISLMWAKSKLSPIRSLIPAEKSSTRMTIPRLELRAALLAARLFRYVATGLDVPPVQLLHVGRFASGPTLAPI</sequence>
<dbReference type="AlphaFoldDB" id="A0A232EHG5"/>
<feature type="region of interest" description="Disordered" evidence="1">
    <location>
        <begin position="1"/>
        <end position="24"/>
    </location>
</feature>
<organism evidence="2 3">
    <name type="scientific">Trichomalopsis sarcophagae</name>
    <dbReference type="NCBI Taxonomy" id="543379"/>
    <lineage>
        <taxon>Eukaryota</taxon>
        <taxon>Metazoa</taxon>
        <taxon>Ecdysozoa</taxon>
        <taxon>Arthropoda</taxon>
        <taxon>Hexapoda</taxon>
        <taxon>Insecta</taxon>
        <taxon>Pterygota</taxon>
        <taxon>Neoptera</taxon>
        <taxon>Endopterygota</taxon>
        <taxon>Hymenoptera</taxon>
        <taxon>Apocrita</taxon>
        <taxon>Proctotrupomorpha</taxon>
        <taxon>Chalcidoidea</taxon>
        <taxon>Pteromalidae</taxon>
        <taxon>Pteromalinae</taxon>
        <taxon>Trichomalopsis</taxon>
    </lineage>
</organism>
<evidence type="ECO:0000256" key="1">
    <source>
        <dbReference type="SAM" id="MobiDB-lite"/>
    </source>
</evidence>
<reference evidence="2 3" key="1">
    <citation type="journal article" date="2017" name="Curr. Biol.">
        <title>The Evolution of Venom by Co-option of Single-Copy Genes.</title>
        <authorList>
            <person name="Martinson E.O."/>
            <person name="Mrinalini"/>
            <person name="Kelkar Y.D."/>
            <person name="Chang C.H."/>
            <person name="Werren J.H."/>
        </authorList>
    </citation>
    <scope>NUCLEOTIDE SEQUENCE [LARGE SCALE GENOMIC DNA]</scope>
    <source>
        <strain evidence="2 3">Alberta</strain>
        <tissue evidence="2">Whole body</tissue>
    </source>
</reference>
<dbReference type="InterPro" id="IPR008042">
    <property type="entry name" value="Retrotrans_Pao"/>
</dbReference>
<evidence type="ECO:0000313" key="3">
    <source>
        <dbReference type="Proteomes" id="UP000215335"/>
    </source>
</evidence>
<evidence type="ECO:0000313" key="2">
    <source>
        <dbReference type="EMBL" id="OXU17762.1"/>
    </source>
</evidence>
<proteinExistence type="predicted"/>
<dbReference type="Proteomes" id="UP000215335">
    <property type="component" value="Unassembled WGS sequence"/>
</dbReference>
<comment type="caution">
    <text evidence="2">The sequence shown here is derived from an EMBL/GenBank/DDBJ whole genome shotgun (WGS) entry which is preliminary data.</text>
</comment>
<dbReference type="Pfam" id="PF05380">
    <property type="entry name" value="Peptidase_A17"/>
    <property type="match status" value="1"/>
</dbReference>
<protein>
    <submittedName>
        <fullName evidence="2">Uncharacterized protein</fullName>
    </submittedName>
</protein>
<keyword evidence="3" id="KW-1185">Reference proteome</keyword>